<evidence type="ECO:0000313" key="3">
    <source>
        <dbReference type="Proteomes" id="UP001150904"/>
    </source>
</evidence>
<dbReference type="Gene3D" id="3.30.9.10">
    <property type="entry name" value="D-Amino Acid Oxidase, subunit A, domain 2"/>
    <property type="match status" value="1"/>
</dbReference>
<protein>
    <recommendedName>
        <fullName evidence="1">FAD dependent oxidoreductase domain-containing protein</fullName>
    </recommendedName>
</protein>
<comment type="caution">
    <text evidence="2">The sequence shown here is derived from an EMBL/GenBank/DDBJ whole genome shotgun (WGS) entry which is preliminary data.</text>
</comment>
<dbReference type="GeneID" id="83180924"/>
<gene>
    <name evidence="2" type="ORF">N7498_006561</name>
</gene>
<proteinExistence type="predicted"/>
<dbReference type="SUPFAM" id="SSF51905">
    <property type="entry name" value="FAD/NAD(P)-binding domain"/>
    <property type="match status" value="1"/>
</dbReference>
<reference evidence="2" key="1">
    <citation type="submission" date="2022-12" db="EMBL/GenBank/DDBJ databases">
        <authorList>
            <person name="Petersen C."/>
        </authorList>
    </citation>
    <scope>NUCLEOTIDE SEQUENCE</scope>
    <source>
        <strain evidence="2">IBT 15544</strain>
    </source>
</reference>
<dbReference type="PANTHER" id="PTHR13847:SF279">
    <property type="entry name" value="FAD DEPENDENT OXIDOREDUCTASE DOMAIN-CONTAINING PROTEIN-RELATED"/>
    <property type="match status" value="1"/>
</dbReference>
<dbReference type="Pfam" id="PF01266">
    <property type="entry name" value="DAO"/>
    <property type="match status" value="1"/>
</dbReference>
<feature type="domain" description="FAD dependent oxidoreductase" evidence="1">
    <location>
        <begin position="40"/>
        <end position="417"/>
    </location>
</feature>
<sequence length="447" mass="49438">MPSNNRPLLPVQNSMTSYWMKDPHRLASYRTSSTVPEQCDIAVIGTGMSGVATAYHILSDPHIGSEKPSVVLLEARQACSGATGRNGGHTKLSIPIIQRTAETHGPEAAVQMVRHHLDQLAALKEVVDKEGIDCDLRVTRSFDIFFDEKHAQKMEEFLSREEARGTPWTQEVQWIEKAQSDKITGVRNTKGALCVPAVSLWPYKLFTELLSKVLELGGQLYTETCVTEVKEDAGQATLTTSRGTLIAKKTIFATNAYTAALLPQYESIITPLKGQNSHLSPAPSFTPPNPLANTYNLHFDSHYADYLVPRPDGTIILGGAKWTYEHDRKIWWNNVDDTTLINDATTEHFDSVIADHFSGWENARAHHDMVWTGIMASTPDVLPHVGRVPGSKNQWVLAGFNGAGMTQIFTMTQAIARMVTRGAEYDDTGLPGMFKTTDARLAVRHQV</sequence>
<evidence type="ECO:0000259" key="1">
    <source>
        <dbReference type="Pfam" id="PF01266"/>
    </source>
</evidence>
<dbReference type="InterPro" id="IPR006076">
    <property type="entry name" value="FAD-dep_OxRdtase"/>
</dbReference>
<dbReference type="RefSeq" id="XP_058307814.1">
    <property type="nucleotide sequence ID" value="XM_058453623.1"/>
</dbReference>
<evidence type="ECO:0000313" key="2">
    <source>
        <dbReference type="EMBL" id="KAJ5201898.1"/>
    </source>
</evidence>
<dbReference type="GO" id="GO:0005737">
    <property type="term" value="C:cytoplasm"/>
    <property type="evidence" value="ECO:0007669"/>
    <property type="project" value="TreeGrafter"/>
</dbReference>
<dbReference type="Gene3D" id="3.50.50.60">
    <property type="entry name" value="FAD/NAD(P)-binding domain"/>
    <property type="match status" value="1"/>
</dbReference>
<dbReference type="AlphaFoldDB" id="A0A9W9MIH3"/>
<dbReference type="Proteomes" id="UP001150904">
    <property type="component" value="Unassembled WGS sequence"/>
</dbReference>
<dbReference type="OrthoDB" id="429143at2759"/>
<accession>A0A9W9MIH3</accession>
<dbReference type="EMBL" id="JAPQKR010000013">
    <property type="protein sequence ID" value="KAJ5201898.1"/>
    <property type="molecule type" value="Genomic_DNA"/>
</dbReference>
<name>A0A9W9MIH3_9EURO</name>
<organism evidence="2 3">
    <name type="scientific">Penicillium cinerascens</name>
    <dbReference type="NCBI Taxonomy" id="70096"/>
    <lineage>
        <taxon>Eukaryota</taxon>
        <taxon>Fungi</taxon>
        <taxon>Dikarya</taxon>
        <taxon>Ascomycota</taxon>
        <taxon>Pezizomycotina</taxon>
        <taxon>Eurotiomycetes</taxon>
        <taxon>Eurotiomycetidae</taxon>
        <taxon>Eurotiales</taxon>
        <taxon>Aspergillaceae</taxon>
        <taxon>Penicillium</taxon>
    </lineage>
</organism>
<keyword evidence="3" id="KW-1185">Reference proteome</keyword>
<dbReference type="InterPro" id="IPR036188">
    <property type="entry name" value="FAD/NAD-bd_sf"/>
</dbReference>
<dbReference type="PANTHER" id="PTHR13847">
    <property type="entry name" value="SARCOSINE DEHYDROGENASE-RELATED"/>
    <property type="match status" value="1"/>
</dbReference>
<reference evidence="2" key="2">
    <citation type="journal article" date="2023" name="IMA Fungus">
        <title>Comparative genomic study of the Penicillium genus elucidates a diverse pangenome and 15 lateral gene transfer events.</title>
        <authorList>
            <person name="Petersen C."/>
            <person name="Sorensen T."/>
            <person name="Nielsen M.R."/>
            <person name="Sondergaard T.E."/>
            <person name="Sorensen J.L."/>
            <person name="Fitzpatrick D.A."/>
            <person name="Frisvad J.C."/>
            <person name="Nielsen K.L."/>
        </authorList>
    </citation>
    <scope>NUCLEOTIDE SEQUENCE</scope>
    <source>
        <strain evidence="2">IBT 15544</strain>
    </source>
</reference>